<organism evidence="8 9">
    <name type="scientific">Stakelama saccharophila</name>
    <dbReference type="NCBI Taxonomy" id="3075605"/>
    <lineage>
        <taxon>Bacteria</taxon>
        <taxon>Pseudomonadati</taxon>
        <taxon>Pseudomonadota</taxon>
        <taxon>Alphaproteobacteria</taxon>
        <taxon>Sphingomonadales</taxon>
        <taxon>Sphingomonadaceae</taxon>
        <taxon>Stakelama</taxon>
    </lineage>
</organism>
<evidence type="ECO:0000256" key="3">
    <source>
        <dbReference type="ARBA" id="ARBA00022989"/>
    </source>
</evidence>
<feature type="transmembrane region" description="Helical" evidence="6">
    <location>
        <begin position="403"/>
        <end position="419"/>
    </location>
</feature>
<comment type="subcellular location">
    <subcellularLocation>
        <location evidence="1">Membrane</location>
        <topology evidence="1">Multi-pass membrane protein</topology>
    </subcellularLocation>
</comment>
<keyword evidence="4 6" id="KW-0472">Membrane</keyword>
<feature type="transmembrane region" description="Helical" evidence="6">
    <location>
        <begin position="138"/>
        <end position="157"/>
    </location>
</feature>
<evidence type="ECO:0000313" key="9">
    <source>
        <dbReference type="Proteomes" id="UP001302249"/>
    </source>
</evidence>
<feature type="transmembrane region" description="Helical" evidence="6">
    <location>
        <begin position="238"/>
        <end position="255"/>
    </location>
</feature>
<feature type="transmembrane region" description="Helical" evidence="6">
    <location>
        <begin position="431"/>
        <end position="449"/>
    </location>
</feature>
<feature type="domain" description="O-antigen ligase-related" evidence="7">
    <location>
        <begin position="251"/>
        <end position="383"/>
    </location>
</feature>
<feature type="region of interest" description="Disordered" evidence="5">
    <location>
        <begin position="1"/>
        <end position="41"/>
    </location>
</feature>
<proteinExistence type="predicted"/>
<evidence type="ECO:0000256" key="1">
    <source>
        <dbReference type="ARBA" id="ARBA00004141"/>
    </source>
</evidence>
<dbReference type="InterPro" id="IPR007016">
    <property type="entry name" value="O-antigen_ligase-rel_domated"/>
</dbReference>
<accession>A0ABZ0B9W9</accession>
<reference evidence="8 9" key="1">
    <citation type="submission" date="2023-09" db="EMBL/GenBank/DDBJ databases">
        <authorList>
            <person name="Rey-Velasco X."/>
        </authorList>
    </citation>
    <scope>NUCLEOTIDE SEQUENCE [LARGE SCALE GENOMIC DNA]</scope>
    <source>
        <strain evidence="8 9">W311</strain>
    </source>
</reference>
<dbReference type="PANTHER" id="PTHR37422">
    <property type="entry name" value="TEICHURONIC ACID BIOSYNTHESIS PROTEIN TUAE"/>
    <property type="match status" value="1"/>
</dbReference>
<dbReference type="InterPro" id="IPR051533">
    <property type="entry name" value="WaaL-like"/>
</dbReference>
<name>A0ABZ0B9W9_9SPHN</name>
<dbReference type="Pfam" id="PF04932">
    <property type="entry name" value="Wzy_C"/>
    <property type="match status" value="1"/>
</dbReference>
<feature type="transmembrane region" description="Helical" evidence="6">
    <location>
        <begin position="287"/>
        <end position="308"/>
    </location>
</feature>
<keyword evidence="9" id="KW-1185">Reference proteome</keyword>
<gene>
    <name evidence="8" type="ORF">RPR59_02765</name>
</gene>
<evidence type="ECO:0000256" key="6">
    <source>
        <dbReference type="SAM" id="Phobius"/>
    </source>
</evidence>
<evidence type="ECO:0000256" key="4">
    <source>
        <dbReference type="ARBA" id="ARBA00023136"/>
    </source>
</evidence>
<protein>
    <submittedName>
        <fullName evidence="8">O-antigen ligase family protein</fullName>
    </submittedName>
</protein>
<sequence length="477" mass="50880">MNAISGEGRDFAPQDGRERGDVGSSATLARRAAPHGGTARLPGTIETPILAEAGPHSLAAAFMATGAFFASYQLLRVGSINVTLADLMFFAAFAIGLARGQLTAIPFGRVTPLWLVGLAMMLGGLFIGTLFNGDMMRWFVISMQYITGFLLLPMLLLAQPRRIARRLVAMFILGVAAMEIFGIAVSQTMNHAQAAAVFSEEFIAGNGRLSTFASEPNWNGATIAFTTPLLIYAFSTRLLPTWLVTLIVPVFAWALMLSASFTGFAATVAAIAITLLFLGMRYVGGTLLVAAVGASIFVASGAPVPTVFEDRVGNAISSGDLEEAGTYKGRMKLIELAWAQADDTVFIGLGADQFRKTNEIKQPVHNIYLLMLVEGGLVSLAGILVLVGLLLWMPLSRLAHCRLEAGVCFAVVAVFILYSQSSPHIFSRLNIIPVLLALMIVTKCGGGIARKRYAGRPVRPLRNESAEIATGHPGAMR</sequence>
<dbReference type="PANTHER" id="PTHR37422:SF13">
    <property type="entry name" value="LIPOPOLYSACCHARIDE BIOSYNTHESIS PROTEIN PA4999-RELATED"/>
    <property type="match status" value="1"/>
</dbReference>
<dbReference type="EMBL" id="CP135076">
    <property type="protein sequence ID" value="WNO54201.1"/>
    <property type="molecule type" value="Genomic_DNA"/>
</dbReference>
<evidence type="ECO:0000313" key="8">
    <source>
        <dbReference type="EMBL" id="WNO54201.1"/>
    </source>
</evidence>
<dbReference type="Proteomes" id="UP001302249">
    <property type="component" value="Chromosome"/>
</dbReference>
<evidence type="ECO:0000256" key="2">
    <source>
        <dbReference type="ARBA" id="ARBA00022692"/>
    </source>
</evidence>
<evidence type="ECO:0000259" key="7">
    <source>
        <dbReference type="Pfam" id="PF04932"/>
    </source>
</evidence>
<evidence type="ECO:0000256" key="5">
    <source>
        <dbReference type="SAM" id="MobiDB-lite"/>
    </source>
</evidence>
<feature type="compositionally biased region" description="Basic and acidic residues" evidence="5">
    <location>
        <begin position="7"/>
        <end position="21"/>
    </location>
</feature>
<keyword evidence="3 6" id="KW-1133">Transmembrane helix</keyword>
<feature type="transmembrane region" description="Helical" evidence="6">
    <location>
        <begin position="113"/>
        <end position="131"/>
    </location>
</feature>
<dbReference type="RefSeq" id="WP_313916439.1">
    <property type="nucleotide sequence ID" value="NZ_CP135076.1"/>
</dbReference>
<feature type="transmembrane region" description="Helical" evidence="6">
    <location>
        <begin position="261"/>
        <end position="280"/>
    </location>
</feature>
<feature type="transmembrane region" description="Helical" evidence="6">
    <location>
        <begin position="367"/>
        <end position="391"/>
    </location>
</feature>
<keyword evidence="8" id="KW-0436">Ligase</keyword>
<keyword evidence="2 6" id="KW-0812">Transmembrane</keyword>
<dbReference type="GO" id="GO:0016874">
    <property type="term" value="F:ligase activity"/>
    <property type="evidence" value="ECO:0007669"/>
    <property type="project" value="UniProtKB-KW"/>
</dbReference>
<feature type="transmembrane region" description="Helical" evidence="6">
    <location>
        <begin position="163"/>
        <end position="185"/>
    </location>
</feature>